<organism evidence="2 3">
    <name type="scientific">Fusarium poae</name>
    <dbReference type="NCBI Taxonomy" id="36050"/>
    <lineage>
        <taxon>Eukaryota</taxon>
        <taxon>Fungi</taxon>
        <taxon>Dikarya</taxon>
        <taxon>Ascomycota</taxon>
        <taxon>Pezizomycotina</taxon>
        <taxon>Sordariomycetes</taxon>
        <taxon>Hypocreomycetidae</taxon>
        <taxon>Hypocreales</taxon>
        <taxon>Nectriaceae</taxon>
        <taxon>Fusarium</taxon>
    </lineage>
</organism>
<name>A0A1B8AYE8_FUSPO</name>
<dbReference type="Proteomes" id="UP000091967">
    <property type="component" value="Unassembled WGS sequence"/>
</dbReference>
<evidence type="ECO:0000256" key="1">
    <source>
        <dbReference type="SAM" id="Phobius"/>
    </source>
</evidence>
<feature type="transmembrane region" description="Helical" evidence="1">
    <location>
        <begin position="49"/>
        <end position="70"/>
    </location>
</feature>
<feature type="transmembrane region" description="Helical" evidence="1">
    <location>
        <begin position="15"/>
        <end position="37"/>
    </location>
</feature>
<evidence type="ECO:0000313" key="2">
    <source>
        <dbReference type="EMBL" id="OBS25519.1"/>
    </source>
</evidence>
<comment type="caution">
    <text evidence="2">The sequence shown here is derived from an EMBL/GenBank/DDBJ whole genome shotgun (WGS) entry which is preliminary data.</text>
</comment>
<gene>
    <name evidence="2" type="ORF">FPOA_06053</name>
</gene>
<feature type="transmembrane region" description="Helical" evidence="1">
    <location>
        <begin position="97"/>
        <end position="116"/>
    </location>
</feature>
<accession>A0A1B8AYE8</accession>
<evidence type="ECO:0000313" key="3">
    <source>
        <dbReference type="Proteomes" id="UP000091967"/>
    </source>
</evidence>
<sequence>MCACRHVGGTQVSRAFVWSNLVLVFFVLFSVHALYYLKVTVSRRDITDYLLTWTLMMVSWCLLIVNVAYWSHSFCRCRHRPESAGDELEYCITTVDWGGWWIIVVCCALSMFHLSCEWSYRYLTARGGYLSQF</sequence>
<keyword evidence="1" id="KW-1133">Transmembrane helix</keyword>
<keyword evidence="1" id="KW-0472">Membrane</keyword>
<dbReference type="EMBL" id="LYXU01000002">
    <property type="protein sequence ID" value="OBS25519.1"/>
    <property type="molecule type" value="Genomic_DNA"/>
</dbReference>
<proteinExistence type="predicted"/>
<protein>
    <submittedName>
        <fullName evidence="2">Uncharacterized protein</fullName>
    </submittedName>
</protein>
<reference evidence="2 3" key="1">
    <citation type="submission" date="2016-06" db="EMBL/GenBank/DDBJ databases">
        <title>Living apart together: crosstalk between the core and supernumerary genomes in a fungal plant pathogen.</title>
        <authorList>
            <person name="Vanheule A."/>
            <person name="Audenaert K."/>
            <person name="Warris S."/>
            <person name="Van De Geest H."/>
            <person name="Schijlen E."/>
            <person name="Hofte M."/>
            <person name="De Saeger S."/>
            <person name="Haesaert G."/>
            <person name="Waalwijk C."/>
            <person name="Van Der Lee T."/>
        </authorList>
    </citation>
    <scope>NUCLEOTIDE SEQUENCE [LARGE SCALE GENOMIC DNA]</scope>
    <source>
        <strain evidence="2 3">2516</strain>
    </source>
</reference>
<keyword evidence="1" id="KW-0812">Transmembrane</keyword>
<keyword evidence="3" id="KW-1185">Reference proteome</keyword>
<dbReference type="AlphaFoldDB" id="A0A1B8AYE8"/>